<evidence type="ECO:0000256" key="6">
    <source>
        <dbReference type="ARBA" id="ARBA00022692"/>
    </source>
</evidence>
<dbReference type="GO" id="GO:0015095">
    <property type="term" value="F:magnesium ion transmembrane transporter activity"/>
    <property type="evidence" value="ECO:0007669"/>
    <property type="project" value="TreeGrafter"/>
</dbReference>
<dbReference type="Gene3D" id="1.20.58.340">
    <property type="entry name" value="Magnesium transport protein CorA, transmembrane region"/>
    <property type="match status" value="2"/>
</dbReference>
<dbReference type="OrthoDB" id="9803484at2"/>
<comment type="caution">
    <text evidence="12">The sequence shown here is derived from an EMBL/GenBank/DDBJ whole genome shotgun (WGS) entry which is preliminary data.</text>
</comment>
<feature type="transmembrane region" description="Helical" evidence="11">
    <location>
        <begin position="266"/>
        <end position="287"/>
    </location>
</feature>
<keyword evidence="5" id="KW-0997">Cell inner membrane</keyword>
<dbReference type="Gene3D" id="3.30.460.20">
    <property type="entry name" value="CorA soluble domain-like"/>
    <property type="match status" value="1"/>
</dbReference>
<dbReference type="SUPFAM" id="SSF143865">
    <property type="entry name" value="CorA soluble domain-like"/>
    <property type="match status" value="1"/>
</dbReference>
<keyword evidence="10 11" id="KW-0472">Membrane</keyword>
<dbReference type="RefSeq" id="WP_008939962.1">
    <property type="nucleotide sequence ID" value="NZ_APAT01000021.1"/>
</dbReference>
<dbReference type="PATRIC" id="fig|1288826.3.peg.2814"/>
<dbReference type="InterPro" id="IPR045861">
    <property type="entry name" value="CorA_cytoplasmic_dom"/>
</dbReference>
<evidence type="ECO:0000256" key="8">
    <source>
        <dbReference type="ARBA" id="ARBA00022989"/>
    </source>
</evidence>
<dbReference type="GO" id="GO:0050897">
    <property type="term" value="F:cobalt ion binding"/>
    <property type="evidence" value="ECO:0007669"/>
    <property type="project" value="TreeGrafter"/>
</dbReference>
<dbReference type="InterPro" id="IPR045863">
    <property type="entry name" value="CorA_TM1_TM2"/>
</dbReference>
<sequence length="325" mass="36715">MNDNSGLIFAFTLDGNGGGSKLDLDAVRQWRPDSGRPLWVHLDYTGTDARDWLQNHSNMDPVIVEALTAAETRPRSLVHRDGMLVILRGVNLNPGSDPEDMVSIRFWIDSDRIVTLRHRRVMAVDDLRQAVEDGDGPTGSGDFLSQLADRLVQRMGGVISDLDDTADSLEDEVISEQTYDLRQKIANVRRTAISMRRYLAPQRDVMARLHTEKAEWLHEDDRMRLREIADRTTRYVEDLDAIRDRASVTQEEVNGRLAERMNRTMYILSIVAGIFLPLGLLTGLLGINVGGIPGTDNSWAFTIFCGLLIVIAVAQVWVFKRKKWM</sequence>
<dbReference type="SUPFAM" id="SSF144083">
    <property type="entry name" value="Magnesium transport protein CorA, transmembrane region"/>
    <property type="match status" value="1"/>
</dbReference>
<organism evidence="12 13">
    <name type="scientific">Marinobacter santoriniensis NKSG1</name>
    <dbReference type="NCBI Taxonomy" id="1288826"/>
    <lineage>
        <taxon>Bacteria</taxon>
        <taxon>Pseudomonadati</taxon>
        <taxon>Pseudomonadota</taxon>
        <taxon>Gammaproteobacteria</taxon>
        <taxon>Pseudomonadales</taxon>
        <taxon>Marinobacteraceae</taxon>
        <taxon>Marinobacter</taxon>
    </lineage>
</organism>
<feature type="transmembrane region" description="Helical" evidence="11">
    <location>
        <begin position="299"/>
        <end position="319"/>
    </location>
</feature>
<dbReference type="EMBL" id="APAT01000021">
    <property type="protein sequence ID" value="EMP54885.1"/>
    <property type="molecule type" value="Genomic_DNA"/>
</dbReference>
<reference evidence="12 13" key="1">
    <citation type="journal article" date="2013" name="Genome Announc.">
        <title>Genome Sequence of Hydrothermal Arsenic-Respiring Bacterium Marinobacter santoriniensis NKSG1T.</title>
        <authorList>
            <person name="Handley K.M."/>
            <person name="Upton M."/>
            <person name="Beatson S.A."/>
            <person name="Hery M."/>
            <person name="Lloyd J.R."/>
        </authorList>
    </citation>
    <scope>NUCLEOTIDE SEQUENCE [LARGE SCALE GENOMIC DNA]</scope>
    <source>
        <strain evidence="12 13">NKSG1</strain>
    </source>
</reference>
<dbReference type="AlphaFoldDB" id="M7CRZ1"/>
<evidence type="ECO:0000256" key="1">
    <source>
        <dbReference type="ARBA" id="ARBA00004651"/>
    </source>
</evidence>
<evidence type="ECO:0000256" key="10">
    <source>
        <dbReference type="ARBA" id="ARBA00023136"/>
    </source>
</evidence>
<evidence type="ECO:0000256" key="2">
    <source>
        <dbReference type="ARBA" id="ARBA00009765"/>
    </source>
</evidence>
<keyword evidence="4" id="KW-1003">Cell membrane</keyword>
<keyword evidence="7" id="KW-0862">Zinc</keyword>
<keyword evidence="6 11" id="KW-0812">Transmembrane</keyword>
<dbReference type="NCBIfam" id="NF007092">
    <property type="entry name" value="PRK09546.1"/>
    <property type="match status" value="1"/>
</dbReference>
<keyword evidence="8 11" id="KW-1133">Transmembrane helix</keyword>
<evidence type="ECO:0000256" key="11">
    <source>
        <dbReference type="SAM" id="Phobius"/>
    </source>
</evidence>
<dbReference type="CDD" id="cd12833">
    <property type="entry name" value="ZntB-like_1"/>
    <property type="match status" value="1"/>
</dbReference>
<evidence type="ECO:0000256" key="5">
    <source>
        <dbReference type="ARBA" id="ARBA00022519"/>
    </source>
</evidence>
<evidence type="ECO:0000256" key="4">
    <source>
        <dbReference type="ARBA" id="ARBA00022475"/>
    </source>
</evidence>
<dbReference type="GO" id="GO:0005886">
    <property type="term" value="C:plasma membrane"/>
    <property type="evidence" value="ECO:0007669"/>
    <property type="project" value="UniProtKB-SubCell"/>
</dbReference>
<evidence type="ECO:0000256" key="3">
    <source>
        <dbReference type="ARBA" id="ARBA00022448"/>
    </source>
</evidence>
<comment type="similarity">
    <text evidence="2">Belongs to the CorA metal ion transporter (MIT) (TC 1.A.35) family.</text>
</comment>
<dbReference type="PANTHER" id="PTHR46494:SF3">
    <property type="entry name" value="ZINC TRANSPORT PROTEIN ZNTB"/>
    <property type="match status" value="1"/>
</dbReference>
<evidence type="ECO:0000256" key="9">
    <source>
        <dbReference type="ARBA" id="ARBA00023065"/>
    </source>
</evidence>
<keyword evidence="3" id="KW-0813">Transport</keyword>
<evidence type="ECO:0000313" key="12">
    <source>
        <dbReference type="EMBL" id="EMP54885.1"/>
    </source>
</evidence>
<evidence type="ECO:0000256" key="7">
    <source>
        <dbReference type="ARBA" id="ARBA00022833"/>
    </source>
</evidence>
<dbReference type="InterPro" id="IPR002523">
    <property type="entry name" value="MgTranspt_CorA/ZnTranspt_ZntB"/>
</dbReference>
<dbReference type="GO" id="GO:0015087">
    <property type="term" value="F:cobalt ion transmembrane transporter activity"/>
    <property type="evidence" value="ECO:0007669"/>
    <property type="project" value="TreeGrafter"/>
</dbReference>
<dbReference type="eggNOG" id="COG0598">
    <property type="taxonomic scope" value="Bacteria"/>
</dbReference>
<keyword evidence="13" id="KW-1185">Reference proteome</keyword>
<proteinExistence type="inferred from homology"/>
<dbReference type="GO" id="GO:0000287">
    <property type="term" value="F:magnesium ion binding"/>
    <property type="evidence" value="ECO:0007669"/>
    <property type="project" value="TreeGrafter"/>
</dbReference>
<dbReference type="Proteomes" id="UP000011960">
    <property type="component" value="Unassembled WGS sequence"/>
</dbReference>
<name>M7CRZ1_9GAMM</name>
<accession>M7CRZ1</accession>
<dbReference type="STRING" id="1288826.MSNKSG1_14177"/>
<gene>
    <name evidence="12" type="ORF">MSNKSG1_14177</name>
</gene>
<comment type="subcellular location">
    <subcellularLocation>
        <location evidence="1">Cell membrane</location>
        <topology evidence="1">Multi-pass membrane protein</topology>
    </subcellularLocation>
</comment>
<dbReference type="PANTHER" id="PTHR46494">
    <property type="entry name" value="CORA FAMILY METAL ION TRANSPORTER (EUROFUNG)"/>
    <property type="match status" value="1"/>
</dbReference>
<protein>
    <submittedName>
        <fullName evidence="12">CorA-like Mg2+ transporter protein</fullName>
    </submittedName>
</protein>
<evidence type="ECO:0000313" key="13">
    <source>
        <dbReference type="Proteomes" id="UP000011960"/>
    </source>
</evidence>
<keyword evidence="9" id="KW-0406">Ion transport</keyword>
<dbReference type="Pfam" id="PF01544">
    <property type="entry name" value="CorA"/>
    <property type="match status" value="1"/>
</dbReference>